<gene>
    <name evidence="2" type="ORF">M407DRAFT_21458</name>
</gene>
<feature type="region of interest" description="Disordered" evidence="1">
    <location>
        <begin position="483"/>
        <end position="502"/>
    </location>
</feature>
<reference evidence="2 3" key="1">
    <citation type="submission" date="2014-04" db="EMBL/GenBank/DDBJ databases">
        <authorList>
            <consortium name="DOE Joint Genome Institute"/>
            <person name="Kuo A."/>
            <person name="Girlanda M."/>
            <person name="Perotto S."/>
            <person name="Kohler A."/>
            <person name="Nagy L.G."/>
            <person name="Floudas D."/>
            <person name="Copeland A."/>
            <person name="Barry K.W."/>
            <person name="Cichocki N."/>
            <person name="Veneault-Fourrey C."/>
            <person name="LaButti K."/>
            <person name="Lindquist E.A."/>
            <person name="Lipzen A."/>
            <person name="Lundell T."/>
            <person name="Morin E."/>
            <person name="Murat C."/>
            <person name="Sun H."/>
            <person name="Tunlid A."/>
            <person name="Henrissat B."/>
            <person name="Grigoriev I.V."/>
            <person name="Hibbett D.S."/>
            <person name="Martin F."/>
            <person name="Nordberg H.P."/>
            <person name="Cantor M.N."/>
            <person name="Hua S.X."/>
        </authorList>
    </citation>
    <scope>NUCLEOTIDE SEQUENCE [LARGE SCALE GENOMIC DNA]</scope>
    <source>
        <strain evidence="2 3">MUT 4182</strain>
    </source>
</reference>
<dbReference type="STRING" id="1051891.A0A0C3QN39"/>
<dbReference type="PANTHER" id="PTHR31252">
    <property type="entry name" value="DUF4419 DOMAIN-CONTAINING PROTEIN"/>
    <property type="match status" value="1"/>
</dbReference>
<dbReference type="PANTHER" id="PTHR31252:SF11">
    <property type="entry name" value="DUF4419 DOMAIN-CONTAINING PROTEIN"/>
    <property type="match status" value="1"/>
</dbReference>
<organism evidence="2 3">
    <name type="scientific">Tulasnella calospora MUT 4182</name>
    <dbReference type="NCBI Taxonomy" id="1051891"/>
    <lineage>
        <taxon>Eukaryota</taxon>
        <taxon>Fungi</taxon>
        <taxon>Dikarya</taxon>
        <taxon>Basidiomycota</taxon>
        <taxon>Agaricomycotina</taxon>
        <taxon>Agaricomycetes</taxon>
        <taxon>Cantharellales</taxon>
        <taxon>Tulasnellaceae</taxon>
        <taxon>Tulasnella</taxon>
    </lineage>
</organism>
<name>A0A0C3QN39_9AGAM</name>
<dbReference type="EMBL" id="KN822983">
    <property type="protein sequence ID" value="KIO29391.1"/>
    <property type="molecule type" value="Genomic_DNA"/>
</dbReference>
<protein>
    <submittedName>
        <fullName evidence="2">Uncharacterized protein</fullName>
    </submittedName>
</protein>
<dbReference type="Pfam" id="PF14388">
    <property type="entry name" value="DUF4419"/>
    <property type="match status" value="1"/>
</dbReference>
<keyword evidence="3" id="KW-1185">Reference proteome</keyword>
<feature type="compositionally biased region" description="Pro residues" evidence="1">
    <location>
        <begin position="492"/>
        <end position="502"/>
    </location>
</feature>
<dbReference type="InterPro" id="IPR025533">
    <property type="entry name" value="DUF4419"/>
</dbReference>
<evidence type="ECO:0000313" key="2">
    <source>
        <dbReference type="EMBL" id="KIO29391.1"/>
    </source>
</evidence>
<evidence type="ECO:0000313" key="3">
    <source>
        <dbReference type="Proteomes" id="UP000054248"/>
    </source>
</evidence>
<dbReference type="Proteomes" id="UP000054248">
    <property type="component" value="Unassembled WGS sequence"/>
</dbReference>
<sequence>MTITIQIASHPSNSYTPPGPAPNSPQQLLNGLGREYACTDNGVVQESVPESDLEYLTPHRNGFLRTILDAYAGHHHVVLRFVLRLVSQNPGLRIDVGNARPDDLWIAVLSQLNYYFHTHPDAARAYFLPNYPEGSKKKEIPITFIGSADTVNIAVVVNQMTRDLQAQIADSTYRDFILPTFSTTGIEDKIICAVMMLASAEMQFDISVSLMCGIPSITLLGTQLDWENILDRVKPIAEGKFGNEARHWGQTLSLIFSKFVTAVSQATGTSSTSEWRGGDDKEFWGNIVKFQRGAGTDGAGLIGGWITAFARWGPTPTTSPPEAPRQSGQPKRPKMIPEQAQFDSLDLPTDSSTSLAPSSEPSPSGPEFVGEGLKFPTLSPSRIPSALCSLSFMLTDNGRTVPIRILAGHMGKTWLGVKGDTLQPCSAWIMYIPGANSETPGVSGAAAGKAKKSAPAAAQGQSESDKPSRWKKLVSHTRKLSEKLVGGNFGGGPPPAAAPEKA</sequence>
<feature type="compositionally biased region" description="Low complexity" evidence="1">
    <location>
        <begin position="443"/>
        <end position="462"/>
    </location>
</feature>
<proteinExistence type="predicted"/>
<evidence type="ECO:0000256" key="1">
    <source>
        <dbReference type="SAM" id="MobiDB-lite"/>
    </source>
</evidence>
<feature type="region of interest" description="Disordered" evidence="1">
    <location>
        <begin position="439"/>
        <end position="477"/>
    </location>
</feature>
<dbReference type="OrthoDB" id="9978173at2759"/>
<reference evidence="3" key="2">
    <citation type="submission" date="2015-01" db="EMBL/GenBank/DDBJ databases">
        <title>Evolutionary Origins and Diversification of the Mycorrhizal Mutualists.</title>
        <authorList>
            <consortium name="DOE Joint Genome Institute"/>
            <consortium name="Mycorrhizal Genomics Consortium"/>
            <person name="Kohler A."/>
            <person name="Kuo A."/>
            <person name="Nagy L.G."/>
            <person name="Floudas D."/>
            <person name="Copeland A."/>
            <person name="Barry K.W."/>
            <person name="Cichocki N."/>
            <person name="Veneault-Fourrey C."/>
            <person name="LaButti K."/>
            <person name="Lindquist E.A."/>
            <person name="Lipzen A."/>
            <person name="Lundell T."/>
            <person name="Morin E."/>
            <person name="Murat C."/>
            <person name="Riley R."/>
            <person name="Ohm R."/>
            <person name="Sun H."/>
            <person name="Tunlid A."/>
            <person name="Henrissat B."/>
            <person name="Grigoriev I.V."/>
            <person name="Hibbett D.S."/>
            <person name="Martin F."/>
        </authorList>
    </citation>
    <scope>NUCLEOTIDE SEQUENCE [LARGE SCALE GENOMIC DNA]</scope>
    <source>
        <strain evidence="3">MUT 4182</strain>
    </source>
</reference>
<accession>A0A0C3QN39</accession>
<dbReference type="AlphaFoldDB" id="A0A0C3QN39"/>
<dbReference type="HOGENOM" id="CLU_037155_3_0_1"/>
<feature type="region of interest" description="Disordered" evidence="1">
    <location>
        <begin position="312"/>
        <end position="373"/>
    </location>
</feature>
<feature type="compositionally biased region" description="Low complexity" evidence="1">
    <location>
        <begin position="343"/>
        <end position="367"/>
    </location>
</feature>